<dbReference type="SUPFAM" id="SSF55729">
    <property type="entry name" value="Acyl-CoA N-acyltransferases (Nat)"/>
    <property type="match status" value="1"/>
</dbReference>
<dbReference type="InterPro" id="IPR016181">
    <property type="entry name" value="Acyl_CoA_acyltransferase"/>
</dbReference>
<evidence type="ECO:0000256" key="2">
    <source>
        <dbReference type="ARBA" id="ARBA00023315"/>
    </source>
</evidence>
<dbReference type="InterPro" id="IPR000182">
    <property type="entry name" value="GNAT_dom"/>
</dbReference>
<dbReference type="InterPro" id="IPR050832">
    <property type="entry name" value="Bact_Acetyltransf"/>
</dbReference>
<dbReference type="PANTHER" id="PTHR43877:SF1">
    <property type="entry name" value="ACETYLTRANSFERASE"/>
    <property type="match status" value="1"/>
</dbReference>
<comment type="caution">
    <text evidence="4">The sequence shown here is derived from an EMBL/GenBank/DDBJ whole genome shotgun (WGS) entry which is preliminary data.</text>
</comment>
<dbReference type="PANTHER" id="PTHR43877">
    <property type="entry name" value="AMINOALKYLPHOSPHONATE N-ACETYLTRANSFERASE-RELATED-RELATED"/>
    <property type="match status" value="1"/>
</dbReference>
<gene>
    <name evidence="4" type="ORF">ABH992_001983</name>
</gene>
<dbReference type="CDD" id="cd04301">
    <property type="entry name" value="NAT_SF"/>
    <property type="match status" value="1"/>
</dbReference>
<dbReference type="PROSITE" id="PS51186">
    <property type="entry name" value="GNAT"/>
    <property type="match status" value="1"/>
</dbReference>
<evidence type="ECO:0000259" key="3">
    <source>
        <dbReference type="PROSITE" id="PS51186"/>
    </source>
</evidence>
<evidence type="ECO:0000256" key="1">
    <source>
        <dbReference type="ARBA" id="ARBA00022679"/>
    </source>
</evidence>
<evidence type="ECO:0000313" key="4">
    <source>
        <dbReference type="EMBL" id="MEY9469584.1"/>
    </source>
</evidence>
<dbReference type="EMBL" id="JBGBZN010000002">
    <property type="protein sequence ID" value="MEY9469584.1"/>
    <property type="molecule type" value="Genomic_DNA"/>
</dbReference>
<keyword evidence="2" id="KW-0012">Acyltransferase</keyword>
<organism evidence="4 5">
    <name type="scientific">Bradyrhizobium yuanmingense</name>
    <dbReference type="NCBI Taxonomy" id="108015"/>
    <lineage>
        <taxon>Bacteria</taxon>
        <taxon>Pseudomonadati</taxon>
        <taxon>Pseudomonadota</taxon>
        <taxon>Alphaproteobacteria</taxon>
        <taxon>Hyphomicrobiales</taxon>
        <taxon>Nitrobacteraceae</taxon>
        <taxon>Bradyrhizobium</taxon>
    </lineage>
</organism>
<dbReference type="Gene3D" id="3.40.630.30">
    <property type="match status" value="1"/>
</dbReference>
<proteinExistence type="predicted"/>
<dbReference type="Proteomes" id="UP001565474">
    <property type="component" value="Unassembled WGS sequence"/>
</dbReference>
<accession>A0ABV4GE27</accession>
<evidence type="ECO:0000313" key="5">
    <source>
        <dbReference type="Proteomes" id="UP001565474"/>
    </source>
</evidence>
<name>A0ABV4GE27_9BRAD</name>
<reference evidence="4 5" key="1">
    <citation type="submission" date="2024-07" db="EMBL/GenBank/DDBJ databases">
        <title>Genomic Encyclopedia of Type Strains, Phase V (KMG-V): Genome sequencing to study the core and pangenomes of soil and plant-associated prokaryotes.</title>
        <authorList>
            <person name="Whitman W."/>
        </authorList>
    </citation>
    <scope>NUCLEOTIDE SEQUENCE [LARGE SCALE GENOMIC DNA]</scope>
    <source>
        <strain evidence="4 5">USDA 222</strain>
    </source>
</reference>
<sequence>MGHRRRPWTFAGASATPRIDMNDLSLTILPEAAGDAQAIERLHERTFGPGRFVLSAYRIREHVDHLLELSFTARIGTLLVGSVRQLPILIGQTPALLLGPLTVEPPFRDRGIGRQLMERALKDAREKGHRLVLLVGDEPYYGRVGFKQVPKGRVTMPGPVDAARILVFELVDGAFEGVSGAVGPDWSKARG</sequence>
<protein>
    <submittedName>
        <fullName evidence="4">N-acetyltransferase YhbS</fullName>
    </submittedName>
</protein>
<keyword evidence="5" id="KW-1185">Reference proteome</keyword>
<dbReference type="Pfam" id="PF13508">
    <property type="entry name" value="Acetyltransf_7"/>
    <property type="match status" value="1"/>
</dbReference>
<feature type="domain" description="N-acetyltransferase" evidence="3">
    <location>
        <begin position="26"/>
        <end position="171"/>
    </location>
</feature>
<keyword evidence="1" id="KW-0808">Transferase</keyword>